<name>A0AAE3ZY54_9ACTN</name>
<dbReference type="AlphaFoldDB" id="A0AAE3ZY54"/>
<feature type="transmembrane region" description="Helical" evidence="1">
    <location>
        <begin position="5"/>
        <end position="22"/>
    </location>
</feature>
<evidence type="ECO:0000313" key="2">
    <source>
        <dbReference type="EMBL" id="MDR7328072.1"/>
    </source>
</evidence>
<evidence type="ECO:0008006" key="4">
    <source>
        <dbReference type="Google" id="ProtNLM"/>
    </source>
</evidence>
<accession>A0AAE3ZY54</accession>
<proteinExistence type="predicted"/>
<feature type="transmembrane region" description="Helical" evidence="1">
    <location>
        <begin position="299"/>
        <end position="318"/>
    </location>
</feature>
<evidence type="ECO:0000313" key="3">
    <source>
        <dbReference type="Proteomes" id="UP001183629"/>
    </source>
</evidence>
<reference evidence="2 3" key="1">
    <citation type="submission" date="2023-07" db="EMBL/GenBank/DDBJ databases">
        <title>Sequencing the genomes of 1000 actinobacteria strains.</title>
        <authorList>
            <person name="Klenk H.-P."/>
        </authorList>
    </citation>
    <scope>NUCLEOTIDE SEQUENCE [LARGE SCALE GENOMIC DNA]</scope>
    <source>
        <strain evidence="2 3">DSM 44711</strain>
    </source>
</reference>
<feature type="transmembrane region" description="Helical" evidence="1">
    <location>
        <begin position="153"/>
        <end position="173"/>
    </location>
</feature>
<comment type="caution">
    <text evidence="2">The sequence shown here is derived from an EMBL/GenBank/DDBJ whole genome shotgun (WGS) entry which is preliminary data.</text>
</comment>
<evidence type="ECO:0000256" key="1">
    <source>
        <dbReference type="SAM" id="Phobius"/>
    </source>
</evidence>
<dbReference type="RefSeq" id="WP_310428944.1">
    <property type="nucleotide sequence ID" value="NZ_JAVDYC010000001.1"/>
</dbReference>
<feature type="transmembrane region" description="Helical" evidence="1">
    <location>
        <begin position="49"/>
        <end position="70"/>
    </location>
</feature>
<feature type="transmembrane region" description="Helical" evidence="1">
    <location>
        <begin position="273"/>
        <end position="292"/>
    </location>
</feature>
<dbReference type="EMBL" id="JAVDYC010000001">
    <property type="protein sequence ID" value="MDR7328072.1"/>
    <property type="molecule type" value="Genomic_DNA"/>
</dbReference>
<sequence length="527" mass="55328">MARRLPFLAVLAGYLLIALWFWDSHLVPGDSTSRVANAYYTLYSRDPHLAAIGFVWNPLPSLVLLPFLPLRHVFPALTQESLLPVLASAVFMAAVVWLVHDVLRRASVPPVPRALLTGAFALHPMIVVYAGNGMSEACFLLCLLLAVRHLQEWLTTARVTPLVPLGLAVGLAYGARYEALAPAAAVPVLVFLVTWWRTRSVATARVDAVIVAFPAALAVAVWALASRLIVGQWFATFSSEYGNSAQVSANSSGISSVTGTDLASRALYGGQQLLGLSPFVAVLLVAALILAWRRRSPGVLAPVTVLGSVLAFDALAFLSGTSFGWLRFHIAVIPLAVLLAGHCLSGQPAGAAATGATAGAPAHGASRWRAAAVRVRRHAAPLALAAAAIPAALVTLGTPELAREESEWFTASGAARTAALADVNATVAADLDRLALPDGAVVTDAAYAFGVILASDNPRQFVITPDRDFPATLAAPRESGARYLLISARGAADAVRRSTFGDAPVTAPGARSWHDPSGTVQWTLVPL</sequence>
<protein>
    <recommendedName>
        <fullName evidence="4">Glycosyltransferase RgtA/B/C/D-like domain-containing protein</fullName>
    </recommendedName>
</protein>
<feature type="transmembrane region" description="Helical" evidence="1">
    <location>
        <begin position="179"/>
        <end position="196"/>
    </location>
</feature>
<feature type="transmembrane region" description="Helical" evidence="1">
    <location>
        <begin position="120"/>
        <end position="146"/>
    </location>
</feature>
<keyword evidence="1" id="KW-0472">Membrane</keyword>
<keyword evidence="1" id="KW-1133">Transmembrane helix</keyword>
<feature type="transmembrane region" description="Helical" evidence="1">
    <location>
        <begin position="82"/>
        <end position="100"/>
    </location>
</feature>
<organism evidence="2 3">
    <name type="scientific">Catenuloplanes niger</name>
    <dbReference type="NCBI Taxonomy" id="587534"/>
    <lineage>
        <taxon>Bacteria</taxon>
        <taxon>Bacillati</taxon>
        <taxon>Actinomycetota</taxon>
        <taxon>Actinomycetes</taxon>
        <taxon>Micromonosporales</taxon>
        <taxon>Micromonosporaceae</taxon>
        <taxon>Catenuloplanes</taxon>
    </lineage>
</organism>
<keyword evidence="3" id="KW-1185">Reference proteome</keyword>
<dbReference type="Proteomes" id="UP001183629">
    <property type="component" value="Unassembled WGS sequence"/>
</dbReference>
<feature type="transmembrane region" description="Helical" evidence="1">
    <location>
        <begin position="208"/>
        <end position="230"/>
    </location>
</feature>
<gene>
    <name evidence="2" type="ORF">J2S44_008322</name>
</gene>
<keyword evidence="1" id="KW-0812">Transmembrane</keyword>